<evidence type="ECO:0000313" key="6">
    <source>
        <dbReference type="Proteomes" id="UP000309389"/>
    </source>
</evidence>
<sequence>MADNATPNLPSRDFLKTERFYSKLGFAASYRSGHWLILRRGEVQLEFFPWPDLDPAENNHSCCIRLDDLQPIVSQCREAGIPEARSGIPRIVPPTRDISGLTIAYLVDPDGSLLRLVQNPPEG</sequence>
<evidence type="ECO:0000259" key="4">
    <source>
        <dbReference type="PROSITE" id="PS51819"/>
    </source>
</evidence>
<comment type="caution">
    <text evidence="5">The sequence shown here is derived from an EMBL/GenBank/DDBJ whole genome shotgun (WGS) entry which is preliminary data.</text>
</comment>
<dbReference type="InterPro" id="IPR000335">
    <property type="entry name" value="Bleomycin-R"/>
</dbReference>
<dbReference type="AlphaFoldDB" id="A0A4V4U8K5"/>
<name>A0A4V4U8K5_9SPHN</name>
<organism evidence="5 6">
    <name type="scientific">Alteraurantiacibacter aquimixticola</name>
    <dbReference type="NCBI Taxonomy" id="2489173"/>
    <lineage>
        <taxon>Bacteria</taxon>
        <taxon>Pseudomonadati</taxon>
        <taxon>Pseudomonadota</taxon>
        <taxon>Alphaproteobacteria</taxon>
        <taxon>Sphingomonadales</taxon>
        <taxon>Erythrobacteraceae</taxon>
        <taxon>Alteraurantiacibacter</taxon>
    </lineage>
</organism>
<dbReference type="Gene3D" id="3.10.180.10">
    <property type="entry name" value="2,3-Dihydroxybiphenyl 1,2-Dioxygenase, domain 1"/>
    <property type="match status" value="1"/>
</dbReference>
<evidence type="ECO:0000256" key="3">
    <source>
        <dbReference type="ARBA" id="ARBA00023251"/>
    </source>
</evidence>
<keyword evidence="3" id="KW-0046">Antibiotic resistance</keyword>
<protein>
    <recommendedName>
        <fullName evidence="2">Bleomycin resistance protein</fullName>
    </recommendedName>
</protein>
<reference evidence="5 6" key="1">
    <citation type="submission" date="2019-04" db="EMBL/GenBank/DDBJ databases">
        <title>Altererythrobacter aquimixticola sp. nov., isolated from sediment of junction between the ocean and a freshwater spring.</title>
        <authorList>
            <person name="Yoon J.-H."/>
        </authorList>
    </citation>
    <scope>NUCLEOTIDE SEQUENCE [LARGE SCALE GENOMIC DNA]</scope>
    <source>
        <strain evidence="5 6">SSKS-13</strain>
    </source>
</reference>
<dbReference type="InterPro" id="IPR037523">
    <property type="entry name" value="VOC_core"/>
</dbReference>
<evidence type="ECO:0000256" key="2">
    <source>
        <dbReference type="ARBA" id="ARBA00021572"/>
    </source>
</evidence>
<proteinExistence type="inferred from homology"/>
<dbReference type="SUPFAM" id="SSF54593">
    <property type="entry name" value="Glyoxalase/Bleomycin resistance protein/Dihydroxybiphenyl dioxygenase"/>
    <property type="match status" value="1"/>
</dbReference>
<evidence type="ECO:0000256" key="1">
    <source>
        <dbReference type="ARBA" id="ARBA00011051"/>
    </source>
</evidence>
<dbReference type="RefSeq" id="WP_136693342.1">
    <property type="nucleotide sequence ID" value="NZ_SSHH01000002.1"/>
</dbReference>
<dbReference type="InterPro" id="IPR029068">
    <property type="entry name" value="Glyas_Bleomycin-R_OHBP_Dase"/>
</dbReference>
<dbReference type="PRINTS" id="PR00311">
    <property type="entry name" value="BLEOMYCINRST"/>
</dbReference>
<gene>
    <name evidence="5" type="ORF">E5222_08565</name>
</gene>
<dbReference type="Proteomes" id="UP000309389">
    <property type="component" value="Unassembled WGS sequence"/>
</dbReference>
<dbReference type="CDD" id="cd08350">
    <property type="entry name" value="BLMT_like"/>
    <property type="match status" value="1"/>
</dbReference>
<keyword evidence="6" id="KW-1185">Reference proteome</keyword>
<accession>A0A4V4U8K5</accession>
<dbReference type="GO" id="GO:0046677">
    <property type="term" value="P:response to antibiotic"/>
    <property type="evidence" value="ECO:0007669"/>
    <property type="project" value="UniProtKB-KW"/>
</dbReference>
<dbReference type="EMBL" id="SSHH01000002">
    <property type="protein sequence ID" value="TIX50323.1"/>
    <property type="molecule type" value="Genomic_DNA"/>
</dbReference>
<evidence type="ECO:0000313" key="5">
    <source>
        <dbReference type="EMBL" id="TIX50323.1"/>
    </source>
</evidence>
<feature type="domain" description="VOC" evidence="4">
    <location>
        <begin position="1"/>
        <end position="119"/>
    </location>
</feature>
<dbReference type="OrthoDB" id="6624781at2"/>
<dbReference type="PROSITE" id="PS51819">
    <property type="entry name" value="VOC"/>
    <property type="match status" value="1"/>
</dbReference>
<comment type="similarity">
    <text evidence="1">Belongs to the bleomycin resistance protein family.</text>
</comment>